<feature type="compositionally biased region" description="Low complexity" evidence="1">
    <location>
        <begin position="497"/>
        <end position="513"/>
    </location>
</feature>
<feature type="compositionally biased region" description="Polar residues" evidence="1">
    <location>
        <begin position="385"/>
        <end position="406"/>
    </location>
</feature>
<evidence type="ECO:0000313" key="2">
    <source>
        <dbReference type="EMBL" id="OJD25564.1"/>
    </source>
</evidence>
<dbReference type="OrthoDB" id="2587563at2759"/>
<feature type="compositionally biased region" description="Basic and acidic residues" evidence="1">
    <location>
        <begin position="436"/>
        <end position="462"/>
    </location>
</feature>
<name>A0A1J9RC52_9EURO</name>
<gene>
    <name evidence="2" type="ORF">ACJ73_03068</name>
</gene>
<feature type="compositionally biased region" description="Low complexity" evidence="1">
    <location>
        <begin position="665"/>
        <end position="681"/>
    </location>
</feature>
<feature type="region of interest" description="Disordered" evidence="1">
    <location>
        <begin position="357"/>
        <end position="682"/>
    </location>
</feature>
<accession>A0A1J9RC52</accession>
<protein>
    <submittedName>
        <fullName evidence="2">Uncharacterized protein</fullName>
    </submittedName>
</protein>
<feature type="region of interest" description="Disordered" evidence="1">
    <location>
        <begin position="194"/>
        <end position="226"/>
    </location>
</feature>
<dbReference type="Proteomes" id="UP000242791">
    <property type="component" value="Unassembled WGS sequence"/>
</dbReference>
<dbReference type="EMBL" id="LGTZ01000354">
    <property type="protein sequence ID" value="OJD25564.1"/>
    <property type="molecule type" value="Genomic_DNA"/>
</dbReference>
<feature type="compositionally biased region" description="Polar residues" evidence="1">
    <location>
        <begin position="526"/>
        <end position="563"/>
    </location>
</feature>
<feature type="compositionally biased region" description="Polar residues" evidence="1">
    <location>
        <begin position="594"/>
        <end position="604"/>
    </location>
</feature>
<dbReference type="UniPathway" id="UPA00143"/>
<feature type="compositionally biased region" description="Polar residues" evidence="1">
    <location>
        <begin position="358"/>
        <end position="369"/>
    </location>
</feature>
<proteinExistence type="predicted"/>
<dbReference type="STRING" id="1658174.A0A1J9RC52"/>
<reference evidence="2 3" key="1">
    <citation type="submission" date="2015-08" db="EMBL/GenBank/DDBJ databases">
        <title>Emmonsia species relationships and genome sequence.</title>
        <authorList>
            <person name="Cuomo C.A."/>
            <person name="Schwartz I.S."/>
            <person name="Kenyon C."/>
            <person name="De Hoog G.S."/>
            <person name="Govender N.P."/>
            <person name="Botha A."/>
            <person name="Moreno L."/>
            <person name="De Vries M."/>
            <person name="Munoz J.F."/>
            <person name="Stielow J.B."/>
        </authorList>
    </citation>
    <scope>NUCLEOTIDE SEQUENCE [LARGE SCALE GENOMIC DNA]</scope>
    <source>
        <strain evidence="2 3">EI222</strain>
    </source>
</reference>
<sequence>MASLVIPEGGLCLRRADTPGDSSTEPPNKPSQVMRLNLAQTTLDELVQSLRNDQKARIRLGKHQSLYYGNKSQTFFSSPESYRSEIYSYSLSPSSSSTGNNAYFTGVLSHKLEVEKAREATAATDEALANLEQRLSAFEKGKESRKTPMITTIDQMRALGAGDNRSATGKEAASLARMPRSKIDVEKERFFQHAANRSNSASPGLRGARSPAAATSMATPKSASLPQNKEKIRIEALRVPLTHLLAVRPVSVRFLAQKTRSSQEDCLALVQKYGVENRLNREKYGLKDKAYKDLDIWGFPYPSDDERQEAIENAISAFDRMRISRADKLWQMLLPKAERGKGKVLSRLNLHTGPIAKSATSRVNAQPSEDVSKEGYGTGNESERTTGAITPNRQNGNISARSGSTTQKKEPANKNGNAKRAGTRSKNTTLTGRVTKKTDKKAEKKSSAKADTKYKSAEFVHDSDEDTEIADAPPLEPSMATTSDTVEKQNKATRVNKTSVKSFPPSTSTSTTHKPAEAEKPAKAKSQSVKTVPSVTATTRTASNSSPRKPSPLGSSPPTNASELESGRRSSNTTQSSSSSSPLMVQHSRAKAASTVSGIQTASAVNGDRKPASNALKRKADTDQQSSRHTNHEPNGMRHPKSRPHPLPTPTTNGRFTEPKRRRLSSPSSGSTTGSASPPRSLEILRQRLRDKALQFRRYYASYRLLHQEMTSHPDPPPSEIEKLERQHERLQKMKQEIWEEDRRLRTG</sequence>
<feature type="compositionally biased region" description="Polar residues" evidence="1">
    <location>
        <begin position="216"/>
        <end position="226"/>
    </location>
</feature>
<keyword evidence="3" id="KW-1185">Reference proteome</keyword>
<feature type="region of interest" description="Disordered" evidence="1">
    <location>
        <begin position="1"/>
        <end position="31"/>
    </location>
</feature>
<dbReference type="AlphaFoldDB" id="A0A1J9RC52"/>
<organism evidence="2 3">
    <name type="scientific">Blastomyces percursus</name>
    <dbReference type="NCBI Taxonomy" id="1658174"/>
    <lineage>
        <taxon>Eukaryota</taxon>
        <taxon>Fungi</taxon>
        <taxon>Dikarya</taxon>
        <taxon>Ascomycota</taxon>
        <taxon>Pezizomycotina</taxon>
        <taxon>Eurotiomycetes</taxon>
        <taxon>Eurotiomycetidae</taxon>
        <taxon>Onygenales</taxon>
        <taxon>Ajellomycetaceae</taxon>
        <taxon>Blastomyces</taxon>
    </lineage>
</organism>
<feature type="compositionally biased region" description="Low complexity" evidence="1">
    <location>
        <begin position="569"/>
        <end position="581"/>
    </location>
</feature>
<dbReference type="GO" id="GO:0016567">
    <property type="term" value="P:protein ubiquitination"/>
    <property type="evidence" value="ECO:0007669"/>
    <property type="project" value="UniProtKB-UniPathway"/>
</dbReference>
<evidence type="ECO:0000256" key="1">
    <source>
        <dbReference type="SAM" id="MobiDB-lite"/>
    </source>
</evidence>
<comment type="caution">
    <text evidence="2">The sequence shown here is derived from an EMBL/GenBank/DDBJ whole genome shotgun (WGS) entry which is preliminary data.</text>
</comment>
<evidence type="ECO:0000313" key="3">
    <source>
        <dbReference type="Proteomes" id="UP000242791"/>
    </source>
</evidence>
<dbReference type="VEuPathDB" id="FungiDB:ACJ73_03068"/>